<organism evidence="2 3">
    <name type="scientific">Streptomyces olivoverticillatus</name>
    <dbReference type="NCBI Taxonomy" id="66427"/>
    <lineage>
        <taxon>Bacteria</taxon>
        <taxon>Bacillati</taxon>
        <taxon>Actinomycetota</taxon>
        <taxon>Actinomycetes</taxon>
        <taxon>Kitasatosporales</taxon>
        <taxon>Streptomycetaceae</taxon>
        <taxon>Streptomyces</taxon>
    </lineage>
</organism>
<reference evidence="2 3" key="1">
    <citation type="submission" date="2020-08" db="EMBL/GenBank/DDBJ databases">
        <title>Genomic Encyclopedia of Type Strains, Phase III (KMG-III): the genomes of soil and plant-associated and newly described type strains.</title>
        <authorList>
            <person name="Whitman W."/>
        </authorList>
    </citation>
    <scope>NUCLEOTIDE SEQUENCE [LARGE SCALE GENOMIC DNA]</scope>
    <source>
        <strain evidence="2 3">CECT 3266</strain>
    </source>
</reference>
<proteinExistence type="predicted"/>
<accession>A0A7W7PJA3</accession>
<comment type="caution">
    <text evidence="2">The sequence shown here is derived from an EMBL/GenBank/DDBJ whole genome shotgun (WGS) entry which is preliminary data.</text>
</comment>
<dbReference type="AlphaFoldDB" id="A0A7W7PJA3"/>
<evidence type="ECO:0000313" key="2">
    <source>
        <dbReference type="EMBL" id="MBB4891198.1"/>
    </source>
</evidence>
<feature type="compositionally biased region" description="Basic and acidic residues" evidence="1">
    <location>
        <begin position="30"/>
        <end position="42"/>
    </location>
</feature>
<dbReference type="Proteomes" id="UP000556084">
    <property type="component" value="Unassembled WGS sequence"/>
</dbReference>
<protein>
    <submittedName>
        <fullName evidence="2">Uncharacterized protein</fullName>
    </submittedName>
</protein>
<evidence type="ECO:0000256" key="1">
    <source>
        <dbReference type="SAM" id="MobiDB-lite"/>
    </source>
</evidence>
<sequence length="42" mass="4865">MTRLMHEATTATHAATANLPRRGRTYGHNRTNERTAERRSDR</sequence>
<evidence type="ECO:0000313" key="3">
    <source>
        <dbReference type="Proteomes" id="UP000556084"/>
    </source>
</evidence>
<feature type="region of interest" description="Disordered" evidence="1">
    <location>
        <begin position="1"/>
        <end position="42"/>
    </location>
</feature>
<dbReference type="EMBL" id="JACHJH010000001">
    <property type="protein sequence ID" value="MBB4891198.1"/>
    <property type="molecule type" value="Genomic_DNA"/>
</dbReference>
<keyword evidence="3" id="KW-1185">Reference proteome</keyword>
<feature type="compositionally biased region" description="Low complexity" evidence="1">
    <location>
        <begin position="8"/>
        <end position="17"/>
    </location>
</feature>
<name>A0A7W7PJA3_9ACTN</name>
<dbReference type="RefSeq" id="WP_281396759.1">
    <property type="nucleotide sequence ID" value="NZ_JACHJH010000001.1"/>
</dbReference>
<gene>
    <name evidence="2" type="ORF">FHS39_000198</name>
</gene>